<evidence type="ECO:0000313" key="2">
    <source>
        <dbReference type="EMBL" id="TBU55871.1"/>
    </source>
</evidence>
<feature type="chain" id="PRO_5020433355" description="Secreted protein" evidence="1">
    <location>
        <begin position="19"/>
        <end position="83"/>
    </location>
</feature>
<protein>
    <recommendedName>
        <fullName evidence="4">Secreted protein</fullName>
    </recommendedName>
</protein>
<dbReference type="Proteomes" id="UP000292082">
    <property type="component" value="Unassembled WGS sequence"/>
</dbReference>
<name>A0A4Q9PNL3_9APHY</name>
<evidence type="ECO:0000256" key="1">
    <source>
        <dbReference type="SAM" id="SignalP"/>
    </source>
</evidence>
<reference evidence="2 3" key="1">
    <citation type="submission" date="2019-01" db="EMBL/GenBank/DDBJ databases">
        <title>Draft genome sequences of three monokaryotic isolates of the white-rot basidiomycete fungus Dichomitus squalens.</title>
        <authorList>
            <consortium name="DOE Joint Genome Institute"/>
            <person name="Lopez S.C."/>
            <person name="Andreopoulos B."/>
            <person name="Pangilinan J."/>
            <person name="Lipzen A."/>
            <person name="Riley R."/>
            <person name="Ahrendt S."/>
            <person name="Ng V."/>
            <person name="Barry K."/>
            <person name="Daum C."/>
            <person name="Grigoriev I.V."/>
            <person name="Hilden K.S."/>
            <person name="Makela M.R."/>
            <person name="de Vries R.P."/>
        </authorList>
    </citation>
    <scope>NUCLEOTIDE SEQUENCE [LARGE SCALE GENOMIC DNA]</scope>
    <source>
        <strain evidence="2 3">CBS 464.89</strain>
    </source>
</reference>
<proteinExistence type="predicted"/>
<sequence>MRVCFLFGLLCLPSQSRSNRPGAETYAPTSWDHSGFATFSLPSILPSVRLGLASRCRLESPLESLRRILYRDAISDYPLSGIV</sequence>
<keyword evidence="1" id="KW-0732">Signal</keyword>
<dbReference type="AlphaFoldDB" id="A0A4Q9PNL3"/>
<gene>
    <name evidence="2" type="ORF">BD310DRAFT_932683</name>
</gene>
<evidence type="ECO:0008006" key="4">
    <source>
        <dbReference type="Google" id="ProtNLM"/>
    </source>
</evidence>
<keyword evidence="3" id="KW-1185">Reference proteome</keyword>
<accession>A0A4Q9PNL3</accession>
<evidence type="ECO:0000313" key="3">
    <source>
        <dbReference type="Proteomes" id="UP000292082"/>
    </source>
</evidence>
<feature type="signal peptide" evidence="1">
    <location>
        <begin position="1"/>
        <end position="18"/>
    </location>
</feature>
<organism evidence="2 3">
    <name type="scientific">Dichomitus squalens</name>
    <dbReference type="NCBI Taxonomy" id="114155"/>
    <lineage>
        <taxon>Eukaryota</taxon>
        <taxon>Fungi</taxon>
        <taxon>Dikarya</taxon>
        <taxon>Basidiomycota</taxon>
        <taxon>Agaricomycotina</taxon>
        <taxon>Agaricomycetes</taxon>
        <taxon>Polyporales</taxon>
        <taxon>Polyporaceae</taxon>
        <taxon>Dichomitus</taxon>
    </lineage>
</organism>
<dbReference type="EMBL" id="ML145161">
    <property type="protein sequence ID" value="TBU55871.1"/>
    <property type="molecule type" value="Genomic_DNA"/>
</dbReference>